<keyword evidence="4" id="KW-1003">Cell membrane</keyword>
<feature type="domain" description="OmpA-like" evidence="12">
    <location>
        <begin position="137"/>
        <end position="258"/>
    </location>
</feature>
<dbReference type="PANTHER" id="PTHR30329">
    <property type="entry name" value="STATOR ELEMENT OF FLAGELLAR MOTOR COMPLEX"/>
    <property type="match status" value="1"/>
</dbReference>
<evidence type="ECO:0000256" key="3">
    <source>
        <dbReference type="ARBA" id="ARBA00008914"/>
    </source>
</evidence>
<name>A0ABZ1BWK8_9FIRM</name>
<evidence type="ECO:0000256" key="8">
    <source>
        <dbReference type="ARBA" id="ARBA00023237"/>
    </source>
</evidence>
<dbReference type="InterPro" id="IPR050330">
    <property type="entry name" value="Bact_OuterMem_StrucFunc"/>
</dbReference>
<dbReference type="RefSeq" id="WP_324716451.1">
    <property type="nucleotide sequence ID" value="NZ_CP141615.1"/>
</dbReference>
<evidence type="ECO:0000256" key="6">
    <source>
        <dbReference type="ARBA" id="ARBA00022989"/>
    </source>
</evidence>
<evidence type="ECO:0000259" key="12">
    <source>
        <dbReference type="PROSITE" id="PS51123"/>
    </source>
</evidence>
<feature type="region of interest" description="Disordered" evidence="10">
    <location>
        <begin position="64"/>
        <end position="110"/>
    </location>
</feature>
<proteinExistence type="inferred from homology"/>
<dbReference type="Gene3D" id="3.30.1330.60">
    <property type="entry name" value="OmpA-like domain"/>
    <property type="match status" value="1"/>
</dbReference>
<evidence type="ECO:0000313" key="14">
    <source>
        <dbReference type="Proteomes" id="UP001332192"/>
    </source>
</evidence>
<evidence type="ECO:0000256" key="5">
    <source>
        <dbReference type="ARBA" id="ARBA00022692"/>
    </source>
</evidence>
<evidence type="ECO:0000256" key="10">
    <source>
        <dbReference type="SAM" id="MobiDB-lite"/>
    </source>
</evidence>
<dbReference type="InterPro" id="IPR006664">
    <property type="entry name" value="OMP_bac"/>
</dbReference>
<evidence type="ECO:0000256" key="4">
    <source>
        <dbReference type="ARBA" id="ARBA00022475"/>
    </source>
</evidence>
<comment type="similarity">
    <text evidence="3">Belongs to the MotB family.</text>
</comment>
<keyword evidence="5 11" id="KW-0812">Transmembrane</keyword>
<evidence type="ECO:0000313" key="13">
    <source>
        <dbReference type="EMBL" id="WRP17179.1"/>
    </source>
</evidence>
<evidence type="ECO:0000256" key="1">
    <source>
        <dbReference type="ARBA" id="ARBA00004162"/>
    </source>
</evidence>
<dbReference type="InterPro" id="IPR036737">
    <property type="entry name" value="OmpA-like_sf"/>
</dbReference>
<feature type="transmembrane region" description="Helical" evidence="11">
    <location>
        <begin position="15"/>
        <end position="36"/>
    </location>
</feature>
<dbReference type="PANTHER" id="PTHR30329:SF21">
    <property type="entry name" value="LIPOPROTEIN YIAD-RELATED"/>
    <property type="match status" value="1"/>
</dbReference>
<evidence type="ECO:0000256" key="9">
    <source>
        <dbReference type="PROSITE-ProRule" id="PRU00473"/>
    </source>
</evidence>
<reference evidence="13 14" key="1">
    <citation type="journal article" date="2024" name="Front. Microbiol.">
        <title>Novel thermophilic genera Geochorda gen. nov. and Carboxydochorda gen. nov. from the deep terrestrial subsurface reveal the ecophysiological diversity in the class Limnochordia.</title>
        <authorList>
            <person name="Karnachuk O.V."/>
            <person name="Lukina A.P."/>
            <person name="Avakyan M.R."/>
            <person name="Kadnikov V.V."/>
            <person name="Begmatov S."/>
            <person name="Beletsky A.V."/>
            <person name="Vlasova K.G."/>
            <person name="Novikov A.A."/>
            <person name="Shcherbakova V.A."/>
            <person name="Mardanov A.V."/>
            <person name="Ravin N.V."/>
        </authorList>
    </citation>
    <scope>NUCLEOTIDE SEQUENCE [LARGE SCALE GENOMIC DNA]</scope>
    <source>
        <strain evidence="13 14">L945</strain>
    </source>
</reference>
<protein>
    <submittedName>
        <fullName evidence="13">OmpA family protein</fullName>
    </submittedName>
</protein>
<evidence type="ECO:0000256" key="7">
    <source>
        <dbReference type="ARBA" id="ARBA00023136"/>
    </source>
</evidence>
<dbReference type="InterPro" id="IPR025713">
    <property type="entry name" value="MotB-like_N_dom"/>
</dbReference>
<feature type="compositionally biased region" description="Gly residues" evidence="10">
    <location>
        <begin position="64"/>
        <end position="73"/>
    </location>
</feature>
<sequence>MAGNPHGGGGLMRWLLTYADMITLLMIFFIVLFTMANIDKQRYARLASSLQMALGGGAGLLPGEGGGQAGEGAGAVPVPRDLPVAPETPLPGSSGSEHTSSDEAPQAAASEDPFARLGRNLAADFAQDGRFVVYASQRGVVLSMLGSALFDTGQAVLKPEAKATLHTVALRLRALPYDISVEGSADDRPIHNAAFPSNWELSTRRATEVVRYLVEVEGLDPRRFLVVGYAEYRPAFDNRTPDGRARNRRVDIVVLRDRVRVGFGERVAPPH</sequence>
<dbReference type="PROSITE" id="PS51123">
    <property type="entry name" value="OMPA_2"/>
    <property type="match status" value="1"/>
</dbReference>
<organism evidence="13 14">
    <name type="scientific">Carboxydichorda subterranea</name>
    <dbReference type="NCBI Taxonomy" id="3109565"/>
    <lineage>
        <taxon>Bacteria</taxon>
        <taxon>Bacillati</taxon>
        <taxon>Bacillota</taxon>
        <taxon>Limnochordia</taxon>
        <taxon>Limnochordales</taxon>
        <taxon>Geochordaceae</taxon>
        <taxon>Carboxydichorda</taxon>
    </lineage>
</organism>
<keyword evidence="7 9" id="KW-0472">Membrane</keyword>
<gene>
    <name evidence="13" type="ORF">U7230_14015</name>
</gene>
<keyword evidence="6 11" id="KW-1133">Transmembrane helix</keyword>
<dbReference type="PRINTS" id="PR01021">
    <property type="entry name" value="OMPADOMAIN"/>
</dbReference>
<dbReference type="SUPFAM" id="SSF103088">
    <property type="entry name" value="OmpA-like"/>
    <property type="match status" value="1"/>
</dbReference>
<dbReference type="Pfam" id="PF13677">
    <property type="entry name" value="MotB_plug"/>
    <property type="match status" value="1"/>
</dbReference>
<dbReference type="InterPro" id="IPR006665">
    <property type="entry name" value="OmpA-like"/>
</dbReference>
<accession>A0ABZ1BWK8</accession>
<evidence type="ECO:0000256" key="11">
    <source>
        <dbReference type="SAM" id="Phobius"/>
    </source>
</evidence>
<keyword evidence="8" id="KW-0998">Cell outer membrane</keyword>
<dbReference type="EMBL" id="CP141615">
    <property type="protein sequence ID" value="WRP17179.1"/>
    <property type="molecule type" value="Genomic_DNA"/>
</dbReference>
<keyword evidence="14" id="KW-1185">Reference proteome</keyword>
<dbReference type="Proteomes" id="UP001332192">
    <property type="component" value="Chromosome"/>
</dbReference>
<dbReference type="CDD" id="cd07185">
    <property type="entry name" value="OmpA_C-like"/>
    <property type="match status" value="1"/>
</dbReference>
<evidence type="ECO:0000256" key="2">
    <source>
        <dbReference type="ARBA" id="ARBA00004442"/>
    </source>
</evidence>
<comment type="subcellular location">
    <subcellularLocation>
        <location evidence="1">Cell membrane</location>
        <topology evidence="1">Single-pass membrane protein</topology>
    </subcellularLocation>
    <subcellularLocation>
        <location evidence="2">Cell outer membrane</location>
    </subcellularLocation>
</comment>
<dbReference type="Pfam" id="PF00691">
    <property type="entry name" value="OmpA"/>
    <property type="match status" value="1"/>
</dbReference>